<feature type="transmembrane region" description="Helical" evidence="1">
    <location>
        <begin position="30"/>
        <end position="50"/>
    </location>
</feature>
<dbReference type="InterPro" id="IPR052372">
    <property type="entry name" value="YpjD/HemX"/>
</dbReference>
<dbReference type="RefSeq" id="WP_382421739.1">
    <property type="nucleotide sequence ID" value="NZ_JBHSCW010000003.1"/>
</dbReference>
<dbReference type="PANTHER" id="PTHR38034:SF1">
    <property type="entry name" value="INNER MEMBRANE PROTEIN YPJD"/>
    <property type="match status" value="1"/>
</dbReference>
<dbReference type="EMBL" id="JBHSCW010000003">
    <property type="protein sequence ID" value="MFC4351408.1"/>
    <property type="molecule type" value="Genomic_DNA"/>
</dbReference>
<feature type="transmembrane region" description="Helical" evidence="1">
    <location>
        <begin position="211"/>
        <end position="234"/>
    </location>
</feature>
<keyword evidence="4" id="KW-1185">Reference proteome</keyword>
<accession>A0ABV8UKS3</accession>
<protein>
    <submittedName>
        <fullName evidence="3">Cytochrome c biogenesis protein CcsA</fullName>
    </submittedName>
</protein>
<evidence type="ECO:0000313" key="4">
    <source>
        <dbReference type="Proteomes" id="UP001595799"/>
    </source>
</evidence>
<evidence type="ECO:0000313" key="3">
    <source>
        <dbReference type="EMBL" id="MFC4351408.1"/>
    </source>
</evidence>
<feature type="transmembrane region" description="Helical" evidence="1">
    <location>
        <begin position="148"/>
        <end position="169"/>
    </location>
</feature>
<keyword evidence="1" id="KW-0472">Membrane</keyword>
<sequence length="235" mass="25399">MFHLLLLVAFGGVASYLVFRVADGWDSGFSFTLWVSVASSLLVFFLLSLAREESRRLSVLLLPYLLGLAAIALLITHTEGSAVAPTTIESWLLVHISGALVAYAFATLAAVAAVSVLLQETALKKKQIGYLSERLPALADGERLERSLLLAGEVVLGISILSGMALQYFRNGYLLDSNHKTLFSLAAFALIAVVIHLQRHSSLRGQRAGRWVLLGYLLLTLAYPGVKFVSGVLLS</sequence>
<proteinExistence type="predicted"/>
<feature type="transmembrane region" description="Helical" evidence="1">
    <location>
        <begin position="96"/>
        <end position="118"/>
    </location>
</feature>
<dbReference type="Pfam" id="PF01578">
    <property type="entry name" value="Cytochrom_C_asm"/>
    <property type="match status" value="1"/>
</dbReference>
<comment type="caution">
    <text evidence="3">The sequence shown here is derived from an EMBL/GenBank/DDBJ whole genome shotgun (WGS) entry which is preliminary data.</text>
</comment>
<evidence type="ECO:0000259" key="2">
    <source>
        <dbReference type="Pfam" id="PF01578"/>
    </source>
</evidence>
<feature type="domain" description="Cytochrome c assembly protein" evidence="2">
    <location>
        <begin position="5"/>
        <end position="231"/>
    </location>
</feature>
<evidence type="ECO:0000256" key="1">
    <source>
        <dbReference type="SAM" id="Phobius"/>
    </source>
</evidence>
<keyword evidence="1" id="KW-0812">Transmembrane</keyword>
<reference evidence="4" key="1">
    <citation type="journal article" date="2019" name="Int. J. Syst. Evol. Microbiol.">
        <title>The Global Catalogue of Microorganisms (GCM) 10K type strain sequencing project: providing services to taxonomists for standard genome sequencing and annotation.</title>
        <authorList>
            <consortium name="The Broad Institute Genomics Platform"/>
            <consortium name="The Broad Institute Genome Sequencing Center for Infectious Disease"/>
            <person name="Wu L."/>
            <person name="Ma J."/>
        </authorList>
    </citation>
    <scope>NUCLEOTIDE SEQUENCE [LARGE SCALE GENOMIC DNA]</scope>
    <source>
        <strain evidence="4">CECT 8472</strain>
    </source>
</reference>
<organism evidence="3 4">
    <name type="scientific">Fodinicurvata halophila</name>
    <dbReference type="NCBI Taxonomy" id="1419723"/>
    <lineage>
        <taxon>Bacteria</taxon>
        <taxon>Pseudomonadati</taxon>
        <taxon>Pseudomonadota</taxon>
        <taxon>Alphaproteobacteria</taxon>
        <taxon>Rhodospirillales</taxon>
        <taxon>Rhodovibrionaceae</taxon>
        <taxon>Fodinicurvata</taxon>
    </lineage>
</organism>
<dbReference type="Proteomes" id="UP001595799">
    <property type="component" value="Unassembled WGS sequence"/>
</dbReference>
<feature type="transmembrane region" description="Helical" evidence="1">
    <location>
        <begin position="57"/>
        <end position="76"/>
    </location>
</feature>
<feature type="transmembrane region" description="Helical" evidence="1">
    <location>
        <begin position="181"/>
        <end position="199"/>
    </location>
</feature>
<gene>
    <name evidence="3" type="primary">ccsA</name>
    <name evidence="3" type="ORF">ACFOW6_07625</name>
</gene>
<name>A0ABV8UKS3_9PROT</name>
<dbReference type="InterPro" id="IPR002541">
    <property type="entry name" value="Cyt_c_assembly"/>
</dbReference>
<keyword evidence="1" id="KW-1133">Transmembrane helix</keyword>
<dbReference type="PANTHER" id="PTHR38034">
    <property type="entry name" value="INNER MEMBRANE PROTEIN YPJD"/>
    <property type="match status" value="1"/>
</dbReference>